<comment type="caution">
    <text evidence="1">The sequence shown here is derived from an EMBL/GenBank/DDBJ whole genome shotgun (WGS) entry which is preliminary data.</text>
</comment>
<proteinExistence type="predicted"/>
<evidence type="ECO:0000313" key="1">
    <source>
        <dbReference type="EMBL" id="KAF4467317.1"/>
    </source>
</evidence>
<sequence length="317" mass="36306">MKLVKIDYEDVLADCKDGRSTKYNTCFHPVEQIPVDQRHNHLSRPSESPYSFERWLPLIMRTRHLNPEKAQVVKLTPAQAKLLVEASGSSIITGEPSRAYQEDIREEVLPAFSSLKFPPEGLFVRLDRCSPKDGRQTVPGRLSLHSTDDIILRLTTSQRARNDMLKSLEAGASTIDATFLPFNDRMESRREYRAYCAPETGVITAVSQYCWHKPWIMSGRQPESSTTEVAAGIWHEIQRIHREILQDLNPESELDKLLLSQGFSFDVFYDEEKELSQLVELNVFGARSGCGSCLFNWIEDFDVLYSDGVEVEFRVTW</sequence>
<name>A0A8H4LDC1_9HYPO</name>
<protein>
    <recommendedName>
        <fullName evidence="3">Cell division cycle protein 123</fullName>
    </recommendedName>
</protein>
<evidence type="ECO:0000313" key="2">
    <source>
        <dbReference type="Proteomes" id="UP000554235"/>
    </source>
</evidence>
<keyword evidence="2" id="KW-1185">Reference proteome</keyword>
<gene>
    <name evidence="1" type="ORF">FALBO_5821</name>
</gene>
<accession>A0A8H4LDC1</accession>
<organism evidence="1 2">
    <name type="scientific">Fusarium albosuccineum</name>
    <dbReference type="NCBI Taxonomy" id="1237068"/>
    <lineage>
        <taxon>Eukaryota</taxon>
        <taxon>Fungi</taxon>
        <taxon>Dikarya</taxon>
        <taxon>Ascomycota</taxon>
        <taxon>Pezizomycotina</taxon>
        <taxon>Sordariomycetes</taxon>
        <taxon>Hypocreomycetidae</taxon>
        <taxon>Hypocreales</taxon>
        <taxon>Nectriaceae</taxon>
        <taxon>Fusarium</taxon>
        <taxon>Fusarium decemcellulare species complex</taxon>
    </lineage>
</organism>
<evidence type="ECO:0008006" key="3">
    <source>
        <dbReference type="Google" id="ProtNLM"/>
    </source>
</evidence>
<reference evidence="1 2" key="1">
    <citation type="submission" date="2020-01" db="EMBL/GenBank/DDBJ databases">
        <title>Identification and distribution of gene clusters putatively required for synthesis of sphingolipid metabolism inhibitors in phylogenetically diverse species of the filamentous fungus Fusarium.</title>
        <authorList>
            <person name="Kim H.-S."/>
            <person name="Busman M."/>
            <person name="Brown D.W."/>
            <person name="Divon H."/>
            <person name="Uhlig S."/>
            <person name="Proctor R.H."/>
        </authorList>
    </citation>
    <scope>NUCLEOTIDE SEQUENCE [LARGE SCALE GENOMIC DNA]</scope>
    <source>
        <strain evidence="1 2">NRRL 20459</strain>
    </source>
</reference>
<dbReference type="EMBL" id="JAADYS010000765">
    <property type="protein sequence ID" value="KAF4467317.1"/>
    <property type="molecule type" value="Genomic_DNA"/>
</dbReference>
<dbReference type="AlphaFoldDB" id="A0A8H4LDC1"/>
<dbReference type="Proteomes" id="UP000554235">
    <property type="component" value="Unassembled WGS sequence"/>
</dbReference>
<dbReference type="OrthoDB" id="360540at2759"/>